<gene>
    <name evidence="4" type="ORF">J5Y03_19535</name>
</gene>
<protein>
    <submittedName>
        <fullName evidence="4">GNAT family N-acetyltransferase</fullName>
    </submittedName>
</protein>
<dbReference type="PANTHER" id="PTHR43800">
    <property type="entry name" value="PEPTIDYL-LYSINE N-ACETYLTRANSFERASE YJAB"/>
    <property type="match status" value="1"/>
</dbReference>
<evidence type="ECO:0000313" key="4">
    <source>
        <dbReference type="EMBL" id="MBP0727336.1"/>
    </source>
</evidence>
<dbReference type="GO" id="GO:0016747">
    <property type="term" value="F:acyltransferase activity, transferring groups other than amino-acyl groups"/>
    <property type="evidence" value="ECO:0007669"/>
    <property type="project" value="InterPro"/>
</dbReference>
<dbReference type="SUPFAM" id="SSF55729">
    <property type="entry name" value="Acyl-CoA N-acyltransferases (Nat)"/>
    <property type="match status" value="1"/>
</dbReference>
<evidence type="ECO:0000256" key="1">
    <source>
        <dbReference type="ARBA" id="ARBA00022679"/>
    </source>
</evidence>
<comment type="caution">
    <text evidence="4">The sequence shown here is derived from an EMBL/GenBank/DDBJ whole genome shotgun (WGS) entry which is preliminary data.</text>
</comment>
<dbReference type="RefSeq" id="WP_209407674.1">
    <property type="nucleotide sequence ID" value="NZ_JAGIYQ010000025.1"/>
</dbReference>
<dbReference type="CDD" id="cd04301">
    <property type="entry name" value="NAT_SF"/>
    <property type="match status" value="1"/>
</dbReference>
<feature type="domain" description="N-acetyltransferase" evidence="3">
    <location>
        <begin position="11"/>
        <end position="149"/>
    </location>
</feature>
<dbReference type="InterPro" id="IPR016181">
    <property type="entry name" value="Acyl_CoA_acyltransferase"/>
</dbReference>
<dbReference type="Gene3D" id="3.40.630.30">
    <property type="match status" value="1"/>
</dbReference>
<dbReference type="InterPro" id="IPR000182">
    <property type="entry name" value="GNAT_dom"/>
</dbReference>
<sequence length="151" mass="17106">MTIKELVSNDETIATQIIHVQKLSYQIEAKIIEFEGIPGLKETIDDVIKSEETFIGMYSEDQLVGFLSFTMNDTTIDICKLVVHPSNFKQGIASKLISHLLSNFGDSKTIIVHTGTKNSPAINLYKKFHFIESEQFLIENTLSITRLIRNK</sequence>
<keyword evidence="2" id="KW-0012">Acyltransferase</keyword>
<dbReference type="PANTHER" id="PTHR43800:SF1">
    <property type="entry name" value="PEPTIDYL-LYSINE N-ACETYLTRANSFERASE YJAB"/>
    <property type="match status" value="1"/>
</dbReference>
<evidence type="ECO:0000313" key="5">
    <source>
        <dbReference type="Proteomes" id="UP000682134"/>
    </source>
</evidence>
<evidence type="ECO:0000256" key="2">
    <source>
        <dbReference type="ARBA" id="ARBA00023315"/>
    </source>
</evidence>
<dbReference type="AlphaFoldDB" id="A0A940SLD2"/>
<evidence type="ECO:0000259" key="3">
    <source>
        <dbReference type="PROSITE" id="PS51186"/>
    </source>
</evidence>
<organism evidence="4 5">
    <name type="scientific">Gottfriedia endophytica</name>
    <dbReference type="NCBI Taxonomy" id="2820819"/>
    <lineage>
        <taxon>Bacteria</taxon>
        <taxon>Bacillati</taxon>
        <taxon>Bacillota</taxon>
        <taxon>Bacilli</taxon>
        <taxon>Bacillales</taxon>
        <taxon>Bacillaceae</taxon>
        <taxon>Gottfriedia</taxon>
    </lineage>
</organism>
<dbReference type="EMBL" id="JAGIYQ010000025">
    <property type="protein sequence ID" value="MBP0727336.1"/>
    <property type="molecule type" value="Genomic_DNA"/>
</dbReference>
<keyword evidence="1" id="KW-0808">Transferase</keyword>
<dbReference type="Proteomes" id="UP000682134">
    <property type="component" value="Unassembled WGS sequence"/>
</dbReference>
<keyword evidence="5" id="KW-1185">Reference proteome</keyword>
<name>A0A940SLD2_9BACI</name>
<proteinExistence type="predicted"/>
<accession>A0A940SLD2</accession>
<dbReference type="Pfam" id="PF00583">
    <property type="entry name" value="Acetyltransf_1"/>
    <property type="match status" value="1"/>
</dbReference>
<reference evidence="4" key="1">
    <citation type="submission" date="2021-04" db="EMBL/GenBank/DDBJ databases">
        <title>Genome seq and assembly of Bacillus sp.</title>
        <authorList>
            <person name="Chhetri G."/>
        </authorList>
    </citation>
    <scope>NUCLEOTIDE SEQUENCE</scope>
    <source>
        <strain evidence="4">RG28</strain>
    </source>
</reference>
<dbReference type="PROSITE" id="PS51186">
    <property type="entry name" value="GNAT"/>
    <property type="match status" value="1"/>
</dbReference>